<dbReference type="CDD" id="cd06850">
    <property type="entry name" value="biotinyl_domain"/>
    <property type="match status" value="1"/>
</dbReference>
<dbReference type="Pfam" id="PF21139">
    <property type="entry name" value="BT_MCC_alpha"/>
    <property type="match status" value="1"/>
</dbReference>
<evidence type="ECO:0000259" key="14">
    <source>
        <dbReference type="PROSITE" id="PS50968"/>
    </source>
</evidence>
<dbReference type="InterPro" id="IPR050856">
    <property type="entry name" value="Biotin_carboxylase_complex"/>
</dbReference>
<comment type="catalytic activity">
    <reaction evidence="12">
        <text>N(6)-biotinyl-L-lysyl-[protein] + hydrogencarbonate + ATP = N(6)-carboxybiotinyl-L-lysyl-[protein] + ADP + phosphate + H(+)</text>
        <dbReference type="Rhea" id="RHEA:13501"/>
        <dbReference type="Rhea" id="RHEA-COMP:10505"/>
        <dbReference type="Rhea" id="RHEA-COMP:10506"/>
        <dbReference type="ChEBI" id="CHEBI:15378"/>
        <dbReference type="ChEBI" id="CHEBI:17544"/>
        <dbReference type="ChEBI" id="CHEBI:30616"/>
        <dbReference type="ChEBI" id="CHEBI:43474"/>
        <dbReference type="ChEBI" id="CHEBI:83144"/>
        <dbReference type="ChEBI" id="CHEBI:83145"/>
        <dbReference type="ChEBI" id="CHEBI:456216"/>
        <dbReference type="EC" id="6.3.4.14"/>
    </reaction>
</comment>
<dbReference type="FunFam" id="2.40.50.100:FF:000003">
    <property type="entry name" value="Acetyl-CoA carboxylase biotin carboxyl carrier protein"/>
    <property type="match status" value="1"/>
</dbReference>
<name>A0A831WBG9_9GAMM</name>
<dbReference type="FunFam" id="3.30.1490.20:FF:000003">
    <property type="entry name" value="acetyl-CoA carboxylase isoform X1"/>
    <property type="match status" value="1"/>
</dbReference>
<evidence type="ECO:0000256" key="4">
    <source>
        <dbReference type="ARBA" id="ARBA00011750"/>
    </source>
</evidence>
<gene>
    <name evidence="17" type="ORF">ENI96_12445</name>
</gene>
<dbReference type="Pfam" id="PF02786">
    <property type="entry name" value="CPSase_L_D2"/>
    <property type="match status" value="1"/>
</dbReference>
<dbReference type="GO" id="GO:0046872">
    <property type="term" value="F:metal ion binding"/>
    <property type="evidence" value="ECO:0007669"/>
    <property type="project" value="InterPro"/>
</dbReference>
<protein>
    <recommendedName>
        <fullName evidence="5">Biotin carboxylase</fullName>
    </recommendedName>
    <alternativeName>
        <fullName evidence="11">Acetyl-coenzyme A carboxylase biotin carboxylase subunit A</fullName>
    </alternativeName>
</protein>
<dbReference type="InterPro" id="IPR011761">
    <property type="entry name" value="ATP-grasp"/>
</dbReference>
<dbReference type="Pfam" id="PF00289">
    <property type="entry name" value="Biotin_carb_N"/>
    <property type="match status" value="1"/>
</dbReference>
<keyword evidence="6" id="KW-0436">Ligase</keyword>
<dbReference type="PANTHER" id="PTHR18866:SF33">
    <property type="entry name" value="METHYLCROTONOYL-COA CARBOXYLASE SUBUNIT ALPHA, MITOCHONDRIAL-RELATED"/>
    <property type="match status" value="1"/>
</dbReference>
<evidence type="ECO:0000256" key="10">
    <source>
        <dbReference type="ARBA" id="ARBA00023267"/>
    </source>
</evidence>
<dbReference type="InterPro" id="IPR005481">
    <property type="entry name" value="BC-like_N"/>
</dbReference>
<dbReference type="Proteomes" id="UP000886251">
    <property type="component" value="Unassembled WGS sequence"/>
</dbReference>
<dbReference type="Gene3D" id="3.30.700.40">
    <property type="match status" value="1"/>
</dbReference>
<dbReference type="AlphaFoldDB" id="A0A831WBG9"/>
<dbReference type="SUPFAM" id="SSF52440">
    <property type="entry name" value="PreATP-grasp domain"/>
    <property type="match status" value="1"/>
</dbReference>
<evidence type="ECO:0000256" key="5">
    <source>
        <dbReference type="ARBA" id="ARBA00017242"/>
    </source>
</evidence>
<dbReference type="InterPro" id="IPR005482">
    <property type="entry name" value="Biotin_COase_C"/>
</dbReference>
<dbReference type="Gene3D" id="2.40.50.100">
    <property type="match status" value="1"/>
</dbReference>
<feature type="domain" description="Lipoyl-binding" evidence="14">
    <location>
        <begin position="590"/>
        <end position="664"/>
    </location>
</feature>
<dbReference type="SUPFAM" id="SSF56059">
    <property type="entry name" value="Glutathione synthetase ATP-binding domain-like"/>
    <property type="match status" value="1"/>
</dbReference>
<evidence type="ECO:0000256" key="7">
    <source>
        <dbReference type="ARBA" id="ARBA00022741"/>
    </source>
</evidence>
<dbReference type="InterPro" id="IPR048429">
    <property type="entry name" value="MCC_alpha_BT"/>
</dbReference>
<evidence type="ECO:0000256" key="3">
    <source>
        <dbReference type="ARBA" id="ARBA00004956"/>
    </source>
</evidence>
<dbReference type="InterPro" id="IPR016185">
    <property type="entry name" value="PreATP-grasp_dom_sf"/>
</dbReference>
<dbReference type="InterPro" id="IPR005479">
    <property type="entry name" value="CPAse_ATP-bd"/>
</dbReference>
<dbReference type="SUPFAM" id="SSF51246">
    <property type="entry name" value="Rudiment single hybrid motif"/>
    <property type="match status" value="1"/>
</dbReference>
<evidence type="ECO:0000259" key="15">
    <source>
        <dbReference type="PROSITE" id="PS50975"/>
    </source>
</evidence>
<dbReference type="FunFam" id="3.40.50.20:FF:000010">
    <property type="entry name" value="Propionyl-CoA carboxylase subunit alpha"/>
    <property type="match status" value="1"/>
</dbReference>
<evidence type="ECO:0000256" key="9">
    <source>
        <dbReference type="ARBA" id="ARBA00022946"/>
    </source>
</evidence>
<evidence type="ECO:0000256" key="8">
    <source>
        <dbReference type="ARBA" id="ARBA00022840"/>
    </source>
</evidence>
<evidence type="ECO:0000256" key="2">
    <source>
        <dbReference type="ARBA" id="ARBA00003761"/>
    </source>
</evidence>
<comment type="caution">
    <text evidence="17">The sequence shown here is derived from an EMBL/GenBank/DDBJ whole genome shotgun (WGS) entry which is preliminary data.</text>
</comment>
<keyword evidence="10" id="KW-0092">Biotin</keyword>
<dbReference type="PANTHER" id="PTHR18866">
    <property type="entry name" value="CARBOXYLASE:PYRUVATE/ACETYL-COA/PROPIONYL-COA CARBOXYLASE"/>
    <property type="match status" value="1"/>
</dbReference>
<dbReference type="InterPro" id="IPR001882">
    <property type="entry name" value="Biotin_BS"/>
</dbReference>
<dbReference type="InterPro" id="IPR011054">
    <property type="entry name" value="Rudment_hybrid_motif"/>
</dbReference>
<organism evidence="17">
    <name type="scientific">Sedimenticola thiotaurini</name>
    <dbReference type="NCBI Taxonomy" id="1543721"/>
    <lineage>
        <taxon>Bacteria</taxon>
        <taxon>Pseudomonadati</taxon>
        <taxon>Pseudomonadota</taxon>
        <taxon>Gammaproteobacteria</taxon>
        <taxon>Chromatiales</taxon>
        <taxon>Sedimenticolaceae</taxon>
        <taxon>Sedimenticola</taxon>
    </lineage>
</organism>
<sequence>MFDRILIANRGEIACRIARTARRLGVETVAVYSDADRDALHVKLCDRAIHIGPAAAGDSYLNAERILAAARDSGAQAIHPGYGFLSENAGFARACEEAGLVFIGPPPAAIEAMGSKIEAKRLMAAAGVPLVPGVHGDDQSPAAMERAAREIGWPLLIKASAGGGGKGMRVVSSPDGLAAALAAARRESMAAFGDDRLLLERYLEAPRHVELQVFADRHGHCIHLFERDCSIQRRLQKIIEEAPAPKLDPELRRRMGAAAVAAARAVDYVGAGTVEFLLDRDGAFYFMEMNTRLQVEHPVTEMITGQDLVEWQLRVAAGEPLPLSQEELAIDGHAMEARIYAENPEQGFLPATGVLHHLRFPDDEPGVRIDSGVEEGSTIGVHYDPMIAKLIVHGADRDQARRRLRRALARCELAGVATNVSFLFRVSGLAAFAGAELDTRFIERHQAELAGPGGGEVPPQVAALAALAELLWERRDGITAQQATADPWSPWALADGWRLNHGSFHRLAWRLGESRLEVVAHYREGGFVLELPGGECRASARFDPAGRLQAELDGRRVEAGVARRGRQLTLYLDGGSWQLLREDPRADALAAEAADSGLCAPMPGVVTAVYVDEGEAVAKGDALMVVEAMKMEHSIIAPADGVVAELHFRAGDQVEEGDELIRLEPAGDPAP</sequence>
<dbReference type="Pfam" id="PF02785">
    <property type="entry name" value="Biotin_carb_C"/>
    <property type="match status" value="1"/>
</dbReference>
<dbReference type="InterPro" id="IPR011764">
    <property type="entry name" value="Biotin_carboxylation_dom"/>
</dbReference>
<keyword evidence="9" id="KW-0809">Transit peptide</keyword>
<dbReference type="GO" id="GO:0005524">
    <property type="term" value="F:ATP binding"/>
    <property type="evidence" value="ECO:0007669"/>
    <property type="project" value="UniProtKB-UniRule"/>
</dbReference>
<evidence type="ECO:0000256" key="1">
    <source>
        <dbReference type="ARBA" id="ARBA00001953"/>
    </source>
</evidence>
<comment type="function">
    <text evidence="2">This protein is a component of the acetyl coenzyme A carboxylase complex; first, biotin carboxylase catalyzes the carboxylation of the carrier protein and then the transcarboxylase transfers the carboxyl group to form malonyl-CoA.</text>
</comment>
<feature type="domain" description="ATP-grasp" evidence="15">
    <location>
        <begin position="120"/>
        <end position="317"/>
    </location>
</feature>
<keyword evidence="7 13" id="KW-0547">Nucleotide-binding</keyword>
<dbReference type="Pfam" id="PF00364">
    <property type="entry name" value="Biotin_lipoyl"/>
    <property type="match status" value="1"/>
</dbReference>
<keyword evidence="8 13" id="KW-0067">ATP-binding</keyword>
<dbReference type="FunFam" id="3.30.470.20:FF:000028">
    <property type="entry name" value="Methylcrotonoyl-CoA carboxylase subunit alpha, mitochondrial"/>
    <property type="match status" value="1"/>
</dbReference>
<comment type="subunit">
    <text evidence="4">Acetyl-CoA carboxylase is a heterohexamer of biotin carboxyl carrier protein, biotin carboxylase and the two subunits of carboxyl transferase in a 2:2 complex.</text>
</comment>
<dbReference type="EMBL" id="DRKP01000155">
    <property type="protein sequence ID" value="HEB97222.1"/>
    <property type="molecule type" value="Genomic_DNA"/>
</dbReference>
<evidence type="ECO:0000256" key="12">
    <source>
        <dbReference type="ARBA" id="ARBA00048600"/>
    </source>
</evidence>
<dbReference type="PROSITE" id="PS50968">
    <property type="entry name" value="BIOTINYL_LIPOYL"/>
    <property type="match status" value="1"/>
</dbReference>
<dbReference type="PROSITE" id="PS50979">
    <property type="entry name" value="BC"/>
    <property type="match status" value="1"/>
</dbReference>
<dbReference type="PROSITE" id="PS00867">
    <property type="entry name" value="CPSASE_2"/>
    <property type="match status" value="1"/>
</dbReference>
<evidence type="ECO:0000256" key="6">
    <source>
        <dbReference type="ARBA" id="ARBA00022598"/>
    </source>
</evidence>
<accession>A0A831WBG9</accession>
<dbReference type="PROSITE" id="PS50975">
    <property type="entry name" value="ATP_GRASP"/>
    <property type="match status" value="1"/>
</dbReference>
<dbReference type="InterPro" id="IPR000089">
    <property type="entry name" value="Biotin_lipoyl"/>
</dbReference>
<evidence type="ECO:0000256" key="11">
    <source>
        <dbReference type="ARBA" id="ARBA00033786"/>
    </source>
</evidence>
<dbReference type="NCBIfam" id="NF006367">
    <property type="entry name" value="PRK08591.1"/>
    <property type="match status" value="1"/>
</dbReference>
<dbReference type="InterPro" id="IPR011053">
    <property type="entry name" value="Single_hybrid_motif"/>
</dbReference>
<feature type="domain" description="Biotin carboxylation" evidence="16">
    <location>
        <begin position="1"/>
        <end position="447"/>
    </location>
</feature>
<dbReference type="Gene3D" id="3.30.470.20">
    <property type="entry name" value="ATP-grasp fold, B domain"/>
    <property type="match status" value="1"/>
</dbReference>
<evidence type="ECO:0000256" key="13">
    <source>
        <dbReference type="PROSITE-ProRule" id="PRU00409"/>
    </source>
</evidence>
<dbReference type="GO" id="GO:0004075">
    <property type="term" value="F:biotin carboxylase activity"/>
    <property type="evidence" value="ECO:0007669"/>
    <property type="project" value="UniProtKB-EC"/>
</dbReference>
<dbReference type="SMART" id="SM00878">
    <property type="entry name" value="Biotin_carb_C"/>
    <property type="match status" value="1"/>
</dbReference>
<evidence type="ECO:0000313" key="17">
    <source>
        <dbReference type="EMBL" id="HEB97222.1"/>
    </source>
</evidence>
<dbReference type="SUPFAM" id="SSF51230">
    <property type="entry name" value="Single hybrid motif"/>
    <property type="match status" value="1"/>
</dbReference>
<evidence type="ECO:0000259" key="16">
    <source>
        <dbReference type="PROSITE" id="PS50979"/>
    </source>
</evidence>
<dbReference type="PROSITE" id="PS00188">
    <property type="entry name" value="BIOTIN"/>
    <property type="match status" value="1"/>
</dbReference>
<comment type="cofactor">
    <cofactor evidence="1">
        <name>biotin</name>
        <dbReference type="ChEBI" id="CHEBI:57586"/>
    </cofactor>
</comment>
<proteinExistence type="predicted"/>
<comment type="pathway">
    <text evidence="3">Lipid metabolism; malonyl-CoA biosynthesis; malonyl-CoA from acetyl-CoA: step 1/1.</text>
</comment>
<reference evidence="17" key="1">
    <citation type="journal article" date="2020" name="mSystems">
        <title>Genome- and Community-Level Interaction Insights into Carbon Utilization and Element Cycling Functions of Hydrothermarchaeota in Hydrothermal Sediment.</title>
        <authorList>
            <person name="Zhou Z."/>
            <person name="Liu Y."/>
            <person name="Xu W."/>
            <person name="Pan J."/>
            <person name="Luo Z.H."/>
            <person name="Li M."/>
        </authorList>
    </citation>
    <scope>NUCLEOTIDE SEQUENCE [LARGE SCALE GENOMIC DNA]</scope>
    <source>
        <strain evidence="17">HyVt-443</strain>
    </source>
</reference>